<dbReference type="GO" id="GO:0020037">
    <property type="term" value="F:heme binding"/>
    <property type="evidence" value="ECO:0007669"/>
    <property type="project" value="InterPro"/>
</dbReference>
<dbReference type="InterPro" id="IPR036909">
    <property type="entry name" value="Cyt_c-like_dom_sf"/>
</dbReference>
<reference evidence="5 6" key="1">
    <citation type="submission" date="2019-12" db="EMBL/GenBank/DDBJ databases">
        <title>Genomic-based taxomic classification of the family Erythrobacteraceae.</title>
        <authorList>
            <person name="Xu L."/>
        </authorList>
    </citation>
    <scope>NUCLEOTIDE SEQUENCE [LARGE SCALE GENOMIC DNA]</scope>
    <source>
        <strain evidence="5 6">M0322</strain>
    </source>
</reference>
<keyword evidence="3" id="KW-0408">Iron</keyword>
<sequence>MAAIAMLGGNARAQATYEVQPRAPEFLYARTCGYCHGHNVAPIIRGRNLPAPVIAAMVRSGQGAMPAFKPTEITNAELQALAQWLSTAPADPREHGQ</sequence>
<dbReference type="InterPro" id="IPR009056">
    <property type="entry name" value="Cyt_c-like_dom"/>
</dbReference>
<proteinExistence type="predicted"/>
<evidence type="ECO:0000256" key="3">
    <source>
        <dbReference type="ARBA" id="ARBA00023004"/>
    </source>
</evidence>
<keyword evidence="2" id="KW-0479">Metal-binding</keyword>
<evidence type="ECO:0000256" key="2">
    <source>
        <dbReference type="ARBA" id="ARBA00022723"/>
    </source>
</evidence>
<keyword evidence="1" id="KW-0349">Heme</keyword>
<evidence type="ECO:0000259" key="4">
    <source>
        <dbReference type="Pfam" id="PF13442"/>
    </source>
</evidence>
<dbReference type="AlphaFoldDB" id="A0A844YWL8"/>
<dbReference type="SUPFAM" id="SSF46626">
    <property type="entry name" value="Cytochrome c"/>
    <property type="match status" value="1"/>
</dbReference>
<name>A0A844YWL8_9SPHN</name>
<feature type="domain" description="Cytochrome c" evidence="4">
    <location>
        <begin position="21"/>
        <end position="85"/>
    </location>
</feature>
<dbReference type="EMBL" id="WTYV01000003">
    <property type="protein sequence ID" value="MXO71959.1"/>
    <property type="molecule type" value="Genomic_DNA"/>
</dbReference>
<protein>
    <submittedName>
        <fullName evidence="5">Cytochrome c</fullName>
    </submittedName>
</protein>
<gene>
    <name evidence="5" type="ORF">GRI99_09960</name>
</gene>
<evidence type="ECO:0000313" key="6">
    <source>
        <dbReference type="Proteomes" id="UP000466966"/>
    </source>
</evidence>
<comment type="caution">
    <text evidence="5">The sequence shown here is derived from an EMBL/GenBank/DDBJ whole genome shotgun (WGS) entry which is preliminary data.</text>
</comment>
<evidence type="ECO:0000256" key="1">
    <source>
        <dbReference type="ARBA" id="ARBA00022617"/>
    </source>
</evidence>
<organism evidence="5 6">
    <name type="scientific">Alteraurantiacibacter buctensis</name>
    <dbReference type="NCBI Taxonomy" id="1503981"/>
    <lineage>
        <taxon>Bacteria</taxon>
        <taxon>Pseudomonadati</taxon>
        <taxon>Pseudomonadota</taxon>
        <taxon>Alphaproteobacteria</taxon>
        <taxon>Sphingomonadales</taxon>
        <taxon>Erythrobacteraceae</taxon>
        <taxon>Alteraurantiacibacter</taxon>
    </lineage>
</organism>
<dbReference type="Gene3D" id="1.10.760.10">
    <property type="entry name" value="Cytochrome c-like domain"/>
    <property type="match status" value="1"/>
</dbReference>
<dbReference type="GO" id="GO:0009055">
    <property type="term" value="F:electron transfer activity"/>
    <property type="evidence" value="ECO:0007669"/>
    <property type="project" value="InterPro"/>
</dbReference>
<dbReference type="OrthoDB" id="9757546at2"/>
<evidence type="ECO:0000313" key="5">
    <source>
        <dbReference type="EMBL" id="MXO71959.1"/>
    </source>
</evidence>
<dbReference type="Proteomes" id="UP000466966">
    <property type="component" value="Unassembled WGS sequence"/>
</dbReference>
<accession>A0A844YWL8</accession>
<dbReference type="GO" id="GO:0046872">
    <property type="term" value="F:metal ion binding"/>
    <property type="evidence" value="ECO:0007669"/>
    <property type="project" value="UniProtKB-KW"/>
</dbReference>
<keyword evidence="6" id="KW-1185">Reference proteome</keyword>
<dbReference type="Pfam" id="PF13442">
    <property type="entry name" value="Cytochrome_CBB3"/>
    <property type="match status" value="1"/>
</dbReference>